<evidence type="ECO:0000313" key="1">
    <source>
        <dbReference type="EMBL" id="CAH0377636.1"/>
    </source>
</evidence>
<proteinExistence type="predicted"/>
<comment type="caution">
    <text evidence="1">The sequence shown here is derived from an EMBL/GenBank/DDBJ whole genome shotgun (WGS) entry which is preliminary data.</text>
</comment>
<sequence length="144" mass="16168">MPAPRQRIGREGGPEVGDDVKLYAIQKRSMRGSRNRDYPDFGDFVMTESMGKVMWHYTSTVHQCFKGVGVSGVVKEIYSAKIFFGEPAFHDAADEEPASPWQVDPLQTDADRALRAELVEGFNPQSLREEYVAMRAATRAILEV</sequence>
<reference evidence="1" key="1">
    <citation type="submission" date="2021-11" db="EMBL/GenBank/DDBJ databases">
        <authorList>
            <consortium name="Genoscope - CEA"/>
            <person name="William W."/>
        </authorList>
    </citation>
    <scope>NUCLEOTIDE SEQUENCE</scope>
</reference>
<organism evidence="1 2">
    <name type="scientific">Pelagomonas calceolata</name>
    <dbReference type="NCBI Taxonomy" id="35677"/>
    <lineage>
        <taxon>Eukaryota</taxon>
        <taxon>Sar</taxon>
        <taxon>Stramenopiles</taxon>
        <taxon>Ochrophyta</taxon>
        <taxon>Pelagophyceae</taxon>
        <taxon>Pelagomonadales</taxon>
        <taxon>Pelagomonadaceae</taxon>
        <taxon>Pelagomonas</taxon>
    </lineage>
</organism>
<keyword evidence="2" id="KW-1185">Reference proteome</keyword>
<protein>
    <submittedName>
        <fullName evidence="1">Uncharacterized protein</fullName>
    </submittedName>
</protein>
<accession>A0A8J2SUB1</accession>
<dbReference type="AlphaFoldDB" id="A0A8J2SUB1"/>
<evidence type="ECO:0000313" key="2">
    <source>
        <dbReference type="Proteomes" id="UP000789595"/>
    </source>
</evidence>
<gene>
    <name evidence="1" type="ORF">PECAL_5P21740</name>
</gene>
<dbReference type="Proteomes" id="UP000789595">
    <property type="component" value="Unassembled WGS sequence"/>
</dbReference>
<dbReference type="EMBL" id="CAKKNE010000005">
    <property type="protein sequence ID" value="CAH0377636.1"/>
    <property type="molecule type" value="Genomic_DNA"/>
</dbReference>
<name>A0A8J2SUB1_9STRA</name>